<protein>
    <submittedName>
        <fullName evidence="3">Uncharacterized conserved protein YndB, AHSA1/START domain</fullName>
    </submittedName>
</protein>
<name>A0A286CX13_9GAMM</name>
<accession>A0A286CX13</accession>
<evidence type="ECO:0000256" key="1">
    <source>
        <dbReference type="ARBA" id="ARBA00006817"/>
    </source>
</evidence>
<dbReference type="InterPro" id="IPR013538">
    <property type="entry name" value="ASHA1/2-like_C"/>
</dbReference>
<organism evidence="3 4">
    <name type="scientific">Pseudoxanthomonas wuyuanensis</name>
    <dbReference type="NCBI Taxonomy" id="1073196"/>
    <lineage>
        <taxon>Bacteria</taxon>
        <taxon>Pseudomonadati</taxon>
        <taxon>Pseudomonadota</taxon>
        <taxon>Gammaproteobacteria</taxon>
        <taxon>Lysobacterales</taxon>
        <taxon>Lysobacteraceae</taxon>
        <taxon>Pseudoxanthomonas</taxon>
    </lineage>
</organism>
<dbReference type="EMBL" id="OCND01000001">
    <property type="protein sequence ID" value="SOD50956.1"/>
    <property type="molecule type" value="Genomic_DNA"/>
</dbReference>
<dbReference type="Gene3D" id="3.30.530.20">
    <property type="match status" value="1"/>
</dbReference>
<dbReference type="InterPro" id="IPR023393">
    <property type="entry name" value="START-like_dom_sf"/>
</dbReference>
<evidence type="ECO:0000259" key="2">
    <source>
        <dbReference type="Pfam" id="PF08327"/>
    </source>
</evidence>
<evidence type="ECO:0000313" key="4">
    <source>
        <dbReference type="Proteomes" id="UP000219374"/>
    </source>
</evidence>
<sequence>MNDSYGSLIAADTLRLQRSLPGPIEKVWAYLTESDKRGQWLATGRMELQIGGKVHLFFRHADLSPQQAPVPEKYKSMEDGAAMDGRVTLCEPPHRLGYTWGEADGSESEVRFDLSEQNGRVLLTITHSRLRDGDELIEVASGWHTHVGILADRLEGREPGNFWVTHAQLESQYAQRLFPPKP</sequence>
<evidence type="ECO:0000313" key="3">
    <source>
        <dbReference type="EMBL" id="SOD50956.1"/>
    </source>
</evidence>
<keyword evidence="4" id="KW-1185">Reference proteome</keyword>
<dbReference type="Pfam" id="PF08327">
    <property type="entry name" value="AHSA1"/>
    <property type="match status" value="1"/>
</dbReference>
<dbReference type="SUPFAM" id="SSF55961">
    <property type="entry name" value="Bet v1-like"/>
    <property type="match status" value="1"/>
</dbReference>
<proteinExistence type="inferred from homology"/>
<comment type="similarity">
    <text evidence="1">Belongs to the AHA1 family.</text>
</comment>
<dbReference type="AlphaFoldDB" id="A0A286CX13"/>
<reference evidence="3 4" key="1">
    <citation type="submission" date="2017-09" db="EMBL/GenBank/DDBJ databases">
        <authorList>
            <person name="Ehlers B."/>
            <person name="Leendertz F.H."/>
        </authorList>
    </citation>
    <scope>NUCLEOTIDE SEQUENCE [LARGE SCALE GENOMIC DNA]</scope>
    <source>
        <strain evidence="3 4">CGMCC 1.10978</strain>
    </source>
</reference>
<dbReference type="CDD" id="cd08899">
    <property type="entry name" value="SRPBCC_CalC_Aha1-like_6"/>
    <property type="match status" value="1"/>
</dbReference>
<dbReference type="RefSeq" id="WP_097120173.1">
    <property type="nucleotide sequence ID" value="NZ_OCND01000001.1"/>
</dbReference>
<dbReference type="OrthoDB" id="9800600at2"/>
<feature type="domain" description="Activator of Hsp90 ATPase homologue 1/2-like C-terminal" evidence="2">
    <location>
        <begin position="23"/>
        <end position="154"/>
    </location>
</feature>
<dbReference type="Proteomes" id="UP000219374">
    <property type="component" value="Unassembled WGS sequence"/>
</dbReference>
<gene>
    <name evidence="3" type="ORF">SAMN06296416_101377</name>
</gene>